<keyword evidence="8 11" id="KW-0030">Aminoacyl-tRNA synthetase</keyword>
<dbReference type="FunFam" id="3.40.50.620:FF:000082">
    <property type="entry name" value="MSW1p Mitochondrial tryptophanyl-tRNA synthetase"/>
    <property type="match status" value="1"/>
</dbReference>
<dbReference type="PROSITE" id="PS00178">
    <property type="entry name" value="AA_TRNA_LIGASE_I"/>
    <property type="match status" value="1"/>
</dbReference>
<evidence type="ECO:0000256" key="8">
    <source>
        <dbReference type="ARBA" id="ARBA00023146"/>
    </source>
</evidence>
<evidence type="ECO:0000256" key="6">
    <source>
        <dbReference type="ARBA" id="ARBA00022840"/>
    </source>
</evidence>
<evidence type="ECO:0000256" key="10">
    <source>
        <dbReference type="ARBA" id="ARBA00049929"/>
    </source>
</evidence>
<keyword evidence="5 11" id="KW-0547">Nucleotide-binding</keyword>
<dbReference type="FunFam" id="1.10.240.10:FF:000015">
    <property type="entry name" value="Tryptophan--tRNA ligase, mitochondrial"/>
    <property type="match status" value="1"/>
</dbReference>
<keyword evidence="6 11" id="KW-0067">ATP-binding</keyword>
<dbReference type="InterPro" id="IPR002305">
    <property type="entry name" value="aa-tRNA-synth_Ic"/>
</dbReference>
<dbReference type="GO" id="GO:0070183">
    <property type="term" value="P:mitochondrial tryptophanyl-tRNA aminoacylation"/>
    <property type="evidence" value="ECO:0007669"/>
    <property type="project" value="TreeGrafter"/>
</dbReference>
<keyword evidence="7 11" id="KW-0648">Protein biosynthesis</keyword>
<comment type="caution">
    <text evidence="12">The sequence shown here is derived from an EMBL/GenBank/DDBJ whole genome shotgun (WGS) entry which is preliminary data.</text>
</comment>
<evidence type="ECO:0000256" key="4">
    <source>
        <dbReference type="ARBA" id="ARBA00022598"/>
    </source>
</evidence>
<dbReference type="InterPro" id="IPR024109">
    <property type="entry name" value="Trp-tRNA-ligase_bac-type"/>
</dbReference>
<dbReference type="InterPro" id="IPR050203">
    <property type="entry name" value="Trp-tRNA_synthetase"/>
</dbReference>
<dbReference type="GO" id="GO:0005524">
    <property type="term" value="F:ATP binding"/>
    <property type="evidence" value="ECO:0007669"/>
    <property type="project" value="UniProtKB-KW"/>
</dbReference>
<accession>A0A164KFU3</accession>
<evidence type="ECO:0000313" key="13">
    <source>
        <dbReference type="Proteomes" id="UP000076858"/>
    </source>
</evidence>
<dbReference type="PANTHER" id="PTHR43766">
    <property type="entry name" value="TRYPTOPHAN--TRNA LIGASE, MITOCHONDRIAL"/>
    <property type="match status" value="1"/>
</dbReference>
<reference evidence="12 13" key="1">
    <citation type="submission" date="2016-03" db="EMBL/GenBank/DDBJ databases">
        <title>EvidentialGene: Evidence-directed Construction of Genes on Genomes.</title>
        <authorList>
            <person name="Gilbert D.G."/>
            <person name="Choi J.-H."/>
            <person name="Mockaitis K."/>
            <person name="Colbourne J."/>
            <person name="Pfrender M."/>
        </authorList>
    </citation>
    <scope>NUCLEOTIDE SEQUENCE [LARGE SCALE GENOMIC DNA]</scope>
    <source>
        <strain evidence="12 13">Xinb3</strain>
        <tissue evidence="12">Complete organism</tissue>
    </source>
</reference>
<dbReference type="CDD" id="cd00806">
    <property type="entry name" value="TrpRS_core"/>
    <property type="match status" value="1"/>
</dbReference>
<dbReference type="NCBIfam" id="TIGR00233">
    <property type="entry name" value="trpS"/>
    <property type="match status" value="1"/>
</dbReference>
<keyword evidence="13" id="KW-1185">Reference proteome</keyword>
<comment type="similarity">
    <text evidence="2 11">Belongs to the class-I aminoacyl-tRNA synthetase family.</text>
</comment>
<dbReference type="GO" id="GO:0004830">
    <property type="term" value="F:tryptophan-tRNA ligase activity"/>
    <property type="evidence" value="ECO:0007669"/>
    <property type="project" value="UniProtKB-EC"/>
</dbReference>
<evidence type="ECO:0000256" key="3">
    <source>
        <dbReference type="ARBA" id="ARBA00013161"/>
    </source>
</evidence>
<evidence type="ECO:0000256" key="5">
    <source>
        <dbReference type="ARBA" id="ARBA00022741"/>
    </source>
</evidence>
<dbReference type="OrthoDB" id="15808at2759"/>
<dbReference type="GO" id="GO:0005759">
    <property type="term" value="C:mitochondrial matrix"/>
    <property type="evidence" value="ECO:0007669"/>
    <property type="project" value="TreeGrafter"/>
</dbReference>
<dbReference type="EC" id="6.1.1.2" evidence="3"/>
<dbReference type="STRING" id="35525.A0A164KFU3"/>
<gene>
    <name evidence="12" type="ORF">APZ42_034094</name>
</gene>
<evidence type="ECO:0000256" key="7">
    <source>
        <dbReference type="ARBA" id="ARBA00022917"/>
    </source>
</evidence>
<dbReference type="Gene3D" id="1.10.240.10">
    <property type="entry name" value="Tyrosyl-Transfer RNA Synthetase"/>
    <property type="match status" value="1"/>
</dbReference>
<evidence type="ECO:0000313" key="12">
    <source>
        <dbReference type="EMBL" id="KZS03226.1"/>
    </source>
</evidence>
<protein>
    <recommendedName>
        <fullName evidence="3">tryptophan--tRNA ligase</fullName>
        <ecNumber evidence="3">6.1.1.2</ecNumber>
    </recommendedName>
    <alternativeName>
        <fullName evidence="9">Tryptophanyl-tRNA synthetase</fullName>
    </alternativeName>
</protein>
<comment type="catalytic activity">
    <reaction evidence="10">
        <text>tRNA(Trp) + L-tryptophan + ATP = L-tryptophyl-tRNA(Trp) + AMP + diphosphate + H(+)</text>
        <dbReference type="Rhea" id="RHEA:24080"/>
        <dbReference type="Rhea" id="RHEA-COMP:9671"/>
        <dbReference type="Rhea" id="RHEA-COMP:9705"/>
        <dbReference type="ChEBI" id="CHEBI:15378"/>
        <dbReference type="ChEBI" id="CHEBI:30616"/>
        <dbReference type="ChEBI" id="CHEBI:33019"/>
        <dbReference type="ChEBI" id="CHEBI:57912"/>
        <dbReference type="ChEBI" id="CHEBI:78442"/>
        <dbReference type="ChEBI" id="CHEBI:78535"/>
        <dbReference type="ChEBI" id="CHEBI:456215"/>
        <dbReference type="EC" id="6.1.1.2"/>
    </reaction>
</comment>
<comment type="subcellular location">
    <subcellularLocation>
        <location evidence="1">Mitochondrion</location>
    </subcellularLocation>
</comment>
<dbReference type="Gene3D" id="3.40.50.620">
    <property type="entry name" value="HUPs"/>
    <property type="match status" value="1"/>
</dbReference>
<evidence type="ECO:0000256" key="2">
    <source>
        <dbReference type="ARBA" id="ARBA00005594"/>
    </source>
</evidence>
<dbReference type="AlphaFoldDB" id="A0A164KFU3"/>
<dbReference type="Pfam" id="PF00579">
    <property type="entry name" value="tRNA-synt_1b"/>
    <property type="match status" value="1"/>
</dbReference>
<dbReference type="InterPro" id="IPR001412">
    <property type="entry name" value="aa-tRNA-synth_I_CS"/>
</dbReference>
<sequence length="401" mass="45100">MTNAVRPVVHVVLLYEKMSGLPVTKTLHHLIRFTVLESKNGPSFLIRKFSSDRPLACNDNNNFQQGNKKNVTPRRIFSGIQPTGVLHLGNYFGAVRQWVLSQDENSLFSIVDLHSITLPQDPKALKENILKMSASLLACGIDHEKCILFQQSKVPQHAELSWVLSCLTTLPRLGHLPQFKEKSSKMTDIPLGLYIYPVLQSADILLYKSTHVPVGEDQLQHIQLAQHLARVFNNKYGPIFPRPSAVVYDESASRLKSLRNPDKKMSKSDPDAKSRIEITDDPDVVVEKCKKAMTDFTSAVTYDLVTRPAVSNLIILHSLCTGLDAKRICHENQHIDTAQYKLVVAEAVNEFLQPIRRRYMELLKDPGYLISILDKGGERATDIAQETWREVKNAVGLTVSS</sequence>
<dbReference type="Proteomes" id="UP000076858">
    <property type="component" value="Unassembled WGS sequence"/>
</dbReference>
<keyword evidence="4 11" id="KW-0436">Ligase</keyword>
<proteinExistence type="inferred from homology"/>
<dbReference type="SUPFAM" id="SSF52374">
    <property type="entry name" value="Nucleotidylyl transferase"/>
    <property type="match status" value="1"/>
</dbReference>
<dbReference type="PANTHER" id="PTHR43766:SF1">
    <property type="entry name" value="TRYPTOPHAN--TRNA LIGASE, MITOCHONDRIAL"/>
    <property type="match status" value="1"/>
</dbReference>
<dbReference type="HAMAP" id="MF_00140_B">
    <property type="entry name" value="Trp_tRNA_synth_B"/>
    <property type="match status" value="1"/>
</dbReference>
<evidence type="ECO:0000256" key="11">
    <source>
        <dbReference type="RuleBase" id="RU363036"/>
    </source>
</evidence>
<evidence type="ECO:0000256" key="9">
    <source>
        <dbReference type="ARBA" id="ARBA00030268"/>
    </source>
</evidence>
<evidence type="ECO:0000256" key="1">
    <source>
        <dbReference type="ARBA" id="ARBA00004173"/>
    </source>
</evidence>
<dbReference type="InterPro" id="IPR014729">
    <property type="entry name" value="Rossmann-like_a/b/a_fold"/>
</dbReference>
<organism evidence="12 13">
    <name type="scientific">Daphnia magna</name>
    <dbReference type="NCBI Taxonomy" id="35525"/>
    <lineage>
        <taxon>Eukaryota</taxon>
        <taxon>Metazoa</taxon>
        <taxon>Ecdysozoa</taxon>
        <taxon>Arthropoda</taxon>
        <taxon>Crustacea</taxon>
        <taxon>Branchiopoda</taxon>
        <taxon>Diplostraca</taxon>
        <taxon>Cladocera</taxon>
        <taxon>Anomopoda</taxon>
        <taxon>Daphniidae</taxon>
        <taxon>Daphnia</taxon>
    </lineage>
</organism>
<dbReference type="InterPro" id="IPR002306">
    <property type="entry name" value="Trp-tRNA-ligase"/>
</dbReference>
<dbReference type="PRINTS" id="PR01039">
    <property type="entry name" value="TRNASYNTHTRP"/>
</dbReference>
<dbReference type="EMBL" id="LRGB01003325">
    <property type="protein sequence ID" value="KZS03226.1"/>
    <property type="molecule type" value="Genomic_DNA"/>
</dbReference>
<name>A0A164KFU3_9CRUS</name>